<dbReference type="EMBL" id="JAPOHD010000018">
    <property type="protein sequence ID" value="MCY1720557.1"/>
    <property type="molecule type" value="Genomic_DNA"/>
</dbReference>
<dbReference type="Gene3D" id="3.40.630.30">
    <property type="match status" value="1"/>
</dbReference>
<accession>A0A9X3F665</accession>
<dbReference type="PANTHER" id="PTHR43072:SF23">
    <property type="entry name" value="UPF0039 PROTEIN C11D3.02C"/>
    <property type="match status" value="1"/>
</dbReference>
<dbReference type="Pfam" id="PF00583">
    <property type="entry name" value="Acetyltransf_1"/>
    <property type="match status" value="1"/>
</dbReference>
<dbReference type="InterPro" id="IPR016181">
    <property type="entry name" value="Acyl_CoA_acyltransferase"/>
</dbReference>
<evidence type="ECO:0000313" key="4">
    <source>
        <dbReference type="EMBL" id="MCY1720557.1"/>
    </source>
</evidence>
<gene>
    <name evidence="4" type="ORF">OU798_09405</name>
</gene>
<name>A0A9X3F665_9BACT</name>
<dbReference type="CDD" id="cd04301">
    <property type="entry name" value="NAT_SF"/>
    <property type="match status" value="1"/>
</dbReference>
<feature type="domain" description="N-acetyltransferase" evidence="3">
    <location>
        <begin position="3"/>
        <end position="156"/>
    </location>
</feature>
<dbReference type="RefSeq" id="WP_343332891.1">
    <property type="nucleotide sequence ID" value="NZ_JAPOHD010000018.1"/>
</dbReference>
<dbReference type="Proteomes" id="UP001145087">
    <property type="component" value="Unassembled WGS sequence"/>
</dbReference>
<dbReference type="AlphaFoldDB" id="A0A9X3F665"/>
<keyword evidence="1" id="KW-0808">Transferase</keyword>
<protein>
    <submittedName>
        <fullName evidence="4">GNAT family N-acetyltransferase</fullName>
    </submittedName>
</protein>
<proteinExistence type="predicted"/>
<evidence type="ECO:0000259" key="3">
    <source>
        <dbReference type="PROSITE" id="PS51186"/>
    </source>
</evidence>
<dbReference type="PANTHER" id="PTHR43072">
    <property type="entry name" value="N-ACETYLTRANSFERASE"/>
    <property type="match status" value="1"/>
</dbReference>
<reference evidence="4" key="1">
    <citation type="submission" date="2022-11" db="EMBL/GenBank/DDBJ databases">
        <title>Marilongibacter aestuarii gen. nov., sp. nov., isolated from tidal flat sediment.</title>
        <authorList>
            <person name="Jiayan W."/>
        </authorList>
    </citation>
    <scope>NUCLEOTIDE SEQUENCE</scope>
    <source>
        <strain evidence="4">Z1-6</strain>
    </source>
</reference>
<dbReference type="SUPFAM" id="SSF55729">
    <property type="entry name" value="Acyl-CoA N-acyltransferases (Nat)"/>
    <property type="match status" value="1"/>
</dbReference>
<evidence type="ECO:0000256" key="1">
    <source>
        <dbReference type="ARBA" id="ARBA00022679"/>
    </source>
</evidence>
<dbReference type="PROSITE" id="PS51186">
    <property type="entry name" value="GNAT"/>
    <property type="match status" value="1"/>
</dbReference>
<sequence length="162" mass="18054">MKIAINKLETLHWPAVSRIYQDGIKTGNATFEQNSPEWEVWDKGHLKACRIVAVADGKVAGWAALSAISQRCVYGGVCEVSVYVAEDFRGRGVGRILLKALIDASEKNGIWTLQAGIFPENKASISLHKSMGFREVGVREKIGRMNDVWRDVVLLEKRSKKI</sequence>
<dbReference type="GO" id="GO:0016747">
    <property type="term" value="F:acyltransferase activity, transferring groups other than amino-acyl groups"/>
    <property type="evidence" value="ECO:0007669"/>
    <property type="project" value="InterPro"/>
</dbReference>
<organism evidence="4 5">
    <name type="scientific">Draconibacterium aestuarii</name>
    <dbReference type="NCBI Taxonomy" id="2998507"/>
    <lineage>
        <taxon>Bacteria</taxon>
        <taxon>Pseudomonadati</taxon>
        <taxon>Bacteroidota</taxon>
        <taxon>Bacteroidia</taxon>
        <taxon>Marinilabiliales</taxon>
        <taxon>Prolixibacteraceae</taxon>
        <taxon>Draconibacterium</taxon>
    </lineage>
</organism>
<dbReference type="InterPro" id="IPR000182">
    <property type="entry name" value="GNAT_dom"/>
</dbReference>
<evidence type="ECO:0000313" key="5">
    <source>
        <dbReference type="Proteomes" id="UP001145087"/>
    </source>
</evidence>
<keyword evidence="2" id="KW-0012">Acyltransferase</keyword>
<comment type="caution">
    <text evidence="4">The sequence shown here is derived from an EMBL/GenBank/DDBJ whole genome shotgun (WGS) entry which is preliminary data.</text>
</comment>
<evidence type="ECO:0000256" key="2">
    <source>
        <dbReference type="ARBA" id="ARBA00023315"/>
    </source>
</evidence>
<keyword evidence="5" id="KW-1185">Reference proteome</keyword>